<dbReference type="PANTHER" id="PTHR45625">
    <property type="entry name" value="PEPTIDYL-PROLYL CIS-TRANS ISOMERASE-RELATED"/>
    <property type="match status" value="1"/>
</dbReference>
<keyword evidence="5 7" id="KW-0413">Isomerase</keyword>
<dbReference type="PRINTS" id="PR00153">
    <property type="entry name" value="CSAPPISMRASE"/>
</dbReference>
<protein>
    <recommendedName>
        <fullName evidence="5">Peptidyl-prolyl cis-trans isomerase</fullName>
        <shortName evidence="5">PPIase</shortName>
        <ecNumber evidence="5">5.2.1.8</ecNumber>
    </recommendedName>
</protein>
<dbReference type="SUPFAM" id="SSF50891">
    <property type="entry name" value="Cyclophilin-like"/>
    <property type="match status" value="1"/>
</dbReference>
<dbReference type="InterPro" id="IPR029000">
    <property type="entry name" value="Cyclophilin-like_dom_sf"/>
</dbReference>
<dbReference type="InterPro" id="IPR002130">
    <property type="entry name" value="Cyclophilin-type_PPIase_dom"/>
</dbReference>
<keyword evidence="5" id="KW-0697">Rotamase</keyword>
<evidence type="ECO:0000256" key="1">
    <source>
        <dbReference type="ARBA" id="ARBA00004123"/>
    </source>
</evidence>
<dbReference type="PROSITE" id="PS50072">
    <property type="entry name" value="CSA_PPIASE_2"/>
    <property type="match status" value="1"/>
</dbReference>
<keyword evidence="3" id="KW-0539">Nucleus</keyword>
<proteinExistence type="inferred from homology"/>
<organism evidence="7 8">
    <name type="scientific">Eufriesea mexicana</name>
    <dbReference type="NCBI Taxonomy" id="516756"/>
    <lineage>
        <taxon>Eukaryota</taxon>
        <taxon>Metazoa</taxon>
        <taxon>Ecdysozoa</taxon>
        <taxon>Arthropoda</taxon>
        <taxon>Hexapoda</taxon>
        <taxon>Insecta</taxon>
        <taxon>Pterygota</taxon>
        <taxon>Neoptera</taxon>
        <taxon>Endopterygota</taxon>
        <taxon>Hymenoptera</taxon>
        <taxon>Apocrita</taxon>
        <taxon>Aculeata</taxon>
        <taxon>Apoidea</taxon>
        <taxon>Anthophila</taxon>
        <taxon>Apidae</taxon>
        <taxon>Eufriesea</taxon>
    </lineage>
</organism>
<dbReference type="AlphaFoldDB" id="A0A310SFH4"/>
<comment type="similarity">
    <text evidence="2 5">Belongs to the cyclophilin-type PPIase family.</text>
</comment>
<dbReference type="InterPro" id="IPR044666">
    <property type="entry name" value="Cyclophilin_A-like"/>
</dbReference>
<dbReference type="GO" id="GO:0071013">
    <property type="term" value="C:catalytic step 2 spliceosome"/>
    <property type="evidence" value="ECO:0007669"/>
    <property type="project" value="TreeGrafter"/>
</dbReference>
<evidence type="ECO:0000256" key="5">
    <source>
        <dbReference type="RuleBase" id="RU363019"/>
    </source>
</evidence>
<evidence type="ECO:0000256" key="3">
    <source>
        <dbReference type="ARBA" id="ARBA00023242"/>
    </source>
</evidence>
<dbReference type="EMBL" id="KQ765038">
    <property type="protein sequence ID" value="OAD54210.1"/>
    <property type="molecule type" value="Genomic_DNA"/>
</dbReference>
<evidence type="ECO:0000256" key="4">
    <source>
        <dbReference type="ARBA" id="ARBA00046368"/>
    </source>
</evidence>
<dbReference type="Pfam" id="PF00160">
    <property type="entry name" value="Pro_isomerase"/>
    <property type="match status" value="1"/>
</dbReference>
<dbReference type="EC" id="5.2.1.8" evidence="5"/>
<evidence type="ECO:0000313" key="8">
    <source>
        <dbReference type="Proteomes" id="UP000250275"/>
    </source>
</evidence>
<dbReference type="PANTHER" id="PTHR45625:SF6">
    <property type="entry name" value="SPLICEOSOME-ASSOCIATED PROTEIN CWC27 HOMOLOG"/>
    <property type="match status" value="1"/>
</dbReference>
<evidence type="ECO:0000259" key="6">
    <source>
        <dbReference type="PROSITE" id="PS50072"/>
    </source>
</evidence>
<accession>A0A310SFH4</accession>
<comment type="function">
    <text evidence="5">PPIases accelerate the folding of proteins. It catalyzes the cis-trans isomerization of proline imidic peptide bonds in oligopeptides.</text>
</comment>
<feature type="domain" description="PPIase cyclophilin-type" evidence="6">
    <location>
        <begin position="1"/>
        <end position="101"/>
    </location>
</feature>
<reference evidence="7 8" key="1">
    <citation type="submission" date="2015-07" db="EMBL/GenBank/DDBJ databases">
        <title>The genome of Eufriesea mexicana.</title>
        <authorList>
            <person name="Pan H."/>
            <person name="Kapheim K."/>
        </authorList>
    </citation>
    <scope>NUCLEOTIDE SEQUENCE [LARGE SCALE GENOMIC DNA]</scope>
    <source>
        <strain evidence="7">0111107269</strain>
        <tissue evidence="7">Whole body</tissue>
    </source>
</reference>
<keyword evidence="8" id="KW-1185">Reference proteome</keyword>
<comment type="subcellular location">
    <subcellularLocation>
        <location evidence="1">Nucleus</location>
    </subcellularLocation>
</comment>
<dbReference type="GO" id="GO:0003755">
    <property type="term" value="F:peptidyl-prolyl cis-trans isomerase activity"/>
    <property type="evidence" value="ECO:0007669"/>
    <property type="project" value="UniProtKB-UniRule"/>
</dbReference>
<name>A0A310SFH4_9HYME</name>
<dbReference type="Gene3D" id="2.40.100.10">
    <property type="entry name" value="Cyclophilin-like"/>
    <property type="match status" value="1"/>
</dbReference>
<comment type="subunit">
    <text evidence="4">Part of the activated spliceosome B/catalytic step 1 spliceosome, one of the forms of the spliceosome which has a well-formed active site but still cannot catalyze the branching reaction and is composed at least of 52 proteins, the U2, U5 and U6 snRNAs and the pre-mRNA. Recruited during early steps of activated spliceosome B maturation, it is probably one of the first proteins released from this complex as he matures to the spliceosome C complex. Component of the minor spliceosome, which splices U12-type introns.</text>
</comment>
<comment type="catalytic activity">
    <reaction evidence="5">
        <text>[protein]-peptidylproline (omega=180) = [protein]-peptidylproline (omega=0)</text>
        <dbReference type="Rhea" id="RHEA:16237"/>
        <dbReference type="Rhea" id="RHEA-COMP:10747"/>
        <dbReference type="Rhea" id="RHEA-COMP:10748"/>
        <dbReference type="ChEBI" id="CHEBI:83833"/>
        <dbReference type="ChEBI" id="CHEBI:83834"/>
        <dbReference type="EC" id="5.2.1.8"/>
    </reaction>
</comment>
<evidence type="ECO:0000313" key="7">
    <source>
        <dbReference type="EMBL" id="OAD54210.1"/>
    </source>
</evidence>
<evidence type="ECO:0000256" key="2">
    <source>
        <dbReference type="ARBA" id="ARBA00007365"/>
    </source>
</evidence>
<sequence>MKTTVGDIELELLAKESPKVEFHTRLRFCRRDLIAVANAGKDDNGSQLFFTFCSTPYLQNKHRIFGKVTGETTYNMLKLEETLADEKGRPVYPPRLIKTIVLSNSFSDTIIYFESEISNQNNKL</sequence>
<dbReference type="Proteomes" id="UP000250275">
    <property type="component" value="Unassembled WGS sequence"/>
</dbReference>
<gene>
    <name evidence="7" type="ORF">WN48_08224</name>
</gene>